<reference evidence="3 4" key="1">
    <citation type="submission" date="2024-01" db="EMBL/GenBank/DDBJ databases">
        <title>Genome assemblies of Stephania.</title>
        <authorList>
            <person name="Yang L."/>
        </authorList>
    </citation>
    <scope>NUCLEOTIDE SEQUENCE [LARGE SCALE GENOMIC DNA]</scope>
    <source>
        <strain evidence="3">YNDBR</strain>
        <tissue evidence="3">Leaf</tissue>
    </source>
</reference>
<gene>
    <name evidence="3" type="ORF">Syun_026596</name>
</gene>
<keyword evidence="2" id="KW-0472">Membrane</keyword>
<evidence type="ECO:0000313" key="4">
    <source>
        <dbReference type="Proteomes" id="UP001420932"/>
    </source>
</evidence>
<sequence>MHIRKIRIKIGWKKKGVFWFIKRGEDGEKDRLEKEERGRGAVGEGKEEEGRRAARRVINWQPKTQWTWTRGIDYERVVRFVKPKGKTLEYLFYFVYSFNYSIPVLFIYFILCSLLDGW</sequence>
<proteinExistence type="predicted"/>
<keyword evidence="2" id="KW-1133">Transmembrane helix</keyword>
<accession>A0AAP0EUL1</accession>
<protein>
    <submittedName>
        <fullName evidence="3">Uncharacterized protein</fullName>
    </submittedName>
</protein>
<keyword evidence="2" id="KW-0812">Transmembrane</keyword>
<dbReference type="Proteomes" id="UP001420932">
    <property type="component" value="Unassembled WGS sequence"/>
</dbReference>
<evidence type="ECO:0000256" key="2">
    <source>
        <dbReference type="SAM" id="Phobius"/>
    </source>
</evidence>
<evidence type="ECO:0000256" key="1">
    <source>
        <dbReference type="SAM" id="MobiDB-lite"/>
    </source>
</evidence>
<name>A0AAP0EUL1_9MAGN</name>
<comment type="caution">
    <text evidence="3">The sequence shown here is derived from an EMBL/GenBank/DDBJ whole genome shotgun (WGS) entry which is preliminary data.</text>
</comment>
<feature type="transmembrane region" description="Helical" evidence="2">
    <location>
        <begin position="90"/>
        <end position="111"/>
    </location>
</feature>
<organism evidence="3 4">
    <name type="scientific">Stephania yunnanensis</name>
    <dbReference type="NCBI Taxonomy" id="152371"/>
    <lineage>
        <taxon>Eukaryota</taxon>
        <taxon>Viridiplantae</taxon>
        <taxon>Streptophyta</taxon>
        <taxon>Embryophyta</taxon>
        <taxon>Tracheophyta</taxon>
        <taxon>Spermatophyta</taxon>
        <taxon>Magnoliopsida</taxon>
        <taxon>Ranunculales</taxon>
        <taxon>Menispermaceae</taxon>
        <taxon>Menispermoideae</taxon>
        <taxon>Cissampelideae</taxon>
        <taxon>Stephania</taxon>
    </lineage>
</organism>
<dbReference type="EMBL" id="JBBNAF010000011">
    <property type="protein sequence ID" value="KAK9099551.1"/>
    <property type="molecule type" value="Genomic_DNA"/>
</dbReference>
<dbReference type="AlphaFoldDB" id="A0AAP0EUL1"/>
<keyword evidence="4" id="KW-1185">Reference proteome</keyword>
<feature type="region of interest" description="Disordered" evidence="1">
    <location>
        <begin position="29"/>
        <end position="48"/>
    </location>
</feature>
<evidence type="ECO:0000313" key="3">
    <source>
        <dbReference type="EMBL" id="KAK9099551.1"/>
    </source>
</evidence>